<protein>
    <submittedName>
        <fullName evidence="2">Uncharacterized protein</fullName>
    </submittedName>
</protein>
<evidence type="ECO:0000313" key="2">
    <source>
        <dbReference type="EMBL" id="KAF7823760.1"/>
    </source>
</evidence>
<feature type="compositionally biased region" description="Basic and acidic residues" evidence="1">
    <location>
        <begin position="7"/>
        <end position="18"/>
    </location>
</feature>
<dbReference type="Proteomes" id="UP000634136">
    <property type="component" value="Unassembled WGS sequence"/>
</dbReference>
<name>A0A834WHN3_9FABA</name>
<accession>A0A834WHN3</accession>
<proteinExistence type="predicted"/>
<evidence type="ECO:0000313" key="3">
    <source>
        <dbReference type="Proteomes" id="UP000634136"/>
    </source>
</evidence>
<keyword evidence="3" id="KW-1185">Reference proteome</keyword>
<organism evidence="2 3">
    <name type="scientific">Senna tora</name>
    <dbReference type="NCBI Taxonomy" id="362788"/>
    <lineage>
        <taxon>Eukaryota</taxon>
        <taxon>Viridiplantae</taxon>
        <taxon>Streptophyta</taxon>
        <taxon>Embryophyta</taxon>
        <taxon>Tracheophyta</taxon>
        <taxon>Spermatophyta</taxon>
        <taxon>Magnoliopsida</taxon>
        <taxon>eudicotyledons</taxon>
        <taxon>Gunneridae</taxon>
        <taxon>Pentapetalae</taxon>
        <taxon>rosids</taxon>
        <taxon>fabids</taxon>
        <taxon>Fabales</taxon>
        <taxon>Fabaceae</taxon>
        <taxon>Caesalpinioideae</taxon>
        <taxon>Cassia clade</taxon>
        <taxon>Senna</taxon>
    </lineage>
</organism>
<gene>
    <name evidence="2" type="ORF">G2W53_021904</name>
</gene>
<dbReference type="EMBL" id="JAAIUW010000007">
    <property type="protein sequence ID" value="KAF7823760.1"/>
    <property type="molecule type" value="Genomic_DNA"/>
</dbReference>
<sequence length="35" mass="4198">MDQNKSTCEKTIEDESGRRSKRVKMVPKWSHDYVK</sequence>
<feature type="region of interest" description="Disordered" evidence="1">
    <location>
        <begin position="1"/>
        <end position="35"/>
    </location>
</feature>
<evidence type="ECO:0000256" key="1">
    <source>
        <dbReference type="SAM" id="MobiDB-lite"/>
    </source>
</evidence>
<reference evidence="2" key="1">
    <citation type="submission" date="2020-09" db="EMBL/GenBank/DDBJ databases">
        <title>Genome-Enabled Discovery of Anthraquinone Biosynthesis in Senna tora.</title>
        <authorList>
            <person name="Kang S.-H."/>
            <person name="Pandey R.P."/>
            <person name="Lee C.-M."/>
            <person name="Sim J.-S."/>
            <person name="Jeong J.-T."/>
            <person name="Choi B.-S."/>
            <person name="Jung M."/>
            <person name="Ginzburg D."/>
            <person name="Zhao K."/>
            <person name="Won S.Y."/>
            <person name="Oh T.-J."/>
            <person name="Yu Y."/>
            <person name="Kim N.-H."/>
            <person name="Lee O.R."/>
            <person name="Lee T.-H."/>
            <person name="Bashyal P."/>
            <person name="Kim T.-S."/>
            <person name="Lee W.-H."/>
            <person name="Kawkins C."/>
            <person name="Kim C.-K."/>
            <person name="Kim J.S."/>
            <person name="Ahn B.O."/>
            <person name="Rhee S.Y."/>
            <person name="Sohng J.K."/>
        </authorList>
    </citation>
    <scope>NUCLEOTIDE SEQUENCE</scope>
    <source>
        <tissue evidence="2">Leaf</tissue>
    </source>
</reference>
<comment type="caution">
    <text evidence="2">The sequence shown here is derived from an EMBL/GenBank/DDBJ whole genome shotgun (WGS) entry which is preliminary data.</text>
</comment>
<dbReference type="AlphaFoldDB" id="A0A834WHN3"/>